<accession>A0A6J4QYH5</accession>
<feature type="compositionally biased region" description="Low complexity" evidence="1">
    <location>
        <begin position="69"/>
        <end position="84"/>
    </location>
</feature>
<feature type="compositionally biased region" description="Basic and acidic residues" evidence="1">
    <location>
        <begin position="15"/>
        <end position="28"/>
    </location>
</feature>
<gene>
    <name evidence="2" type="ORF">AVDCRST_MAG02-1105</name>
</gene>
<keyword evidence="2" id="KW-0012">Acyltransferase</keyword>
<feature type="compositionally biased region" description="Basic and acidic residues" evidence="1">
    <location>
        <begin position="269"/>
        <end position="285"/>
    </location>
</feature>
<protein>
    <submittedName>
        <fullName evidence="2">Phospholipid/glycerol acyltransferase</fullName>
    </submittedName>
</protein>
<dbReference type="EMBL" id="CADCVH010000031">
    <property type="protein sequence ID" value="CAA9451576.1"/>
    <property type="molecule type" value="Genomic_DNA"/>
</dbReference>
<feature type="compositionally biased region" description="Basic and acidic residues" evidence="1">
    <location>
        <begin position="162"/>
        <end position="173"/>
    </location>
</feature>
<dbReference type="AlphaFoldDB" id="A0A6J4QYH5"/>
<evidence type="ECO:0000313" key="2">
    <source>
        <dbReference type="EMBL" id="CAA9451576.1"/>
    </source>
</evidence>
<feature type="compositionally biased region" description="Basic residues" evidence="1">
    <location>
        <begin position="88"/>
        <end position="103"/>
    </location>
</feature>
<feature type="non-terminal residue" evidence="2">
    <location>
        <position position="317"/>
    </location>
</feature>
<feature type="compositionally biased region" description="Low complexity" evidence="1">
    <location>
        <begin position="119"/>
        <end position="129"/>
    </location>
</feature>
<feature type="compositionally biased region" description="Basic and acidic residues" evidence="1">
    <location>
        <begin position="107"/>
        <end position="118"/>
    </location>
</feature>
<feature type="region of interest" description="Disordered" evidence="1">
    <location>
        <begin position="1"/>
        <end position="317"/>
    </location>
</feature>
<reference evidence="2" key="1">
    <citation type="submission" date="2020-02" db="EMBL/GenBank/DDBJ databases">
        <authorList>
            <person name="Meier V. D."/>
        </authorList>
    </citation>
    <scope>NUCLEOTIDE SEQUENCE</scope>
    <source>
        <strain evidence="2">AVDCRST_MAG02</strain>
    </source>
</reference>
<feature type="non-terminal residue" evidence="2">
    <location>
        <position position="1"/>
    </location>
</feature>
<proteinExistence type="predicted"/>
<dbReference type="GO" id="GO:0016746">
    <property type="term" value="F:acyltransferase activity"/>
    <property type="evidence" value="ECO:0007669"/>
    <property type="project" value="UniProtKB-KW"/>
</dbReference>
<feature type="compositionally biased region" description="Basic and acidic residues" evidence="1">
    <location>
        <begin position="141"/>
        <end position="155"/>
    </location>
</feature>
<evidence type="ECO:0000256" key="1">
    <source>
        <dbReference type="SAM" id="MobiDB-lite"/>
    </source>
</evidence>
<sequence>GSAPARVHTRVGGPRNRERRSGEHEHVSRRGAGTGARRAGRGAGEALLGGFDLRFRAGRSGPRRRQVFPGASRLRAGAAAGGPDLDLRRHRGRGRPPRWRRLGARSDVPRRRGGREGARAPGGAAARRLQPPRPGRRRSTLRRDAQGRLEGDRRGAALPLRAPEHRARPDHGHPQGPPGRHQGRRPPPERGRRRHHLPRRQDRAGPGRAAGGRGGARGVVGERRPLRPARPWPDRRPGGGERRDLARRPPQSRCPSPPRPPRPGVALRHPPDARAGPEGRDDPGRVRPAPRGRGRRTREPQDRRRGAAHPRTPRGAL</sequence>
<keyword evidence="2" id="KW-0808">Transferase</keyword>
<feature type="compositionally biased region" description="Gly residues" evidence="1">
    <location>
        <begin position="208"/>
        <end position="218"/>
    </location>
</feature>
<name>A0A6J4QYH5_9ACTN</name>
<feature type="compositionally biased region" description="Basic residues" evidence="1">
    <location>
        <begin position="306"/>
        <end position="317"/>
    </location>
</feature>
<organism evidence="2">
    <name type="scientific">uncultured Rubrobacteraceae bacterium</name>
    <dbReference type="NCBI Taxonomy" id="349277"/>
    <lineage>
        <taxon>Bacteria</taxon>
        <taxon>Bacillati</taxon>
        <taxon>Actinomycetota</taxon>
        <taxon>Rubrobacteria</taxon>
        <taxon>Rubrobacterales</taxon>
        <taxon>Rubrobacteraceae</taxon>
        <taxon>environmental samples</taxon>
    </lineage>
</organism>
<feature type="compositionally biased region" description="Basic and acidic residues" evidence="1">
    <location>
        <begin position="232"/>
        <end position="247"/>
    </location>
</feature>